<name>H2YSU5_CIOSA</name>
<dbReference type="STRING" id="51511.ENSCSAVP00000008405"/>
<dbReference type="PANTHER" id="PTHR11339:SF413">
    <property type="entry name" value="TECTORIN ALPHA"/>
    <property type="match status" value="1"/>
</dbReference>
<evidence type="ECO:0000313" key="4">
    <source>
        <dbReference type="Ensembl" id="ENSCSAVP00000008405.1"/>
    </source>
</evidence>
<dbReference type="PROSITE" id="PS51233">
    <property type="entry name" value="VWFD"/>
    <property type="match status" value="4"/>
</dbReference>
<dbReference type="InterPro" id="IPR050780">
    <property type="entry name" value="Mucin_vWF_Thrombospondin_sf"/>
</dbReference>
<dbReference type="eggNOG" id="KOG1216">
    <property type="taxonomic scope" value="Eukaryota"/>
</dbReference>
<dbReference type="SMART" id="SM00216">
    <property type="entry name" value="VWD"/>
    <property type="match status" value="4"/>
</dbReference>
<dbReference type="OMA" id="CHDTISP"/>
<dbReference type="InParanoid" id="H2YSU5"/>
<keyword evidence="5" id="KW-1185">Reference proteome</keyword>
<dbReference type="GO" id="GO:0031012">
    <property type="term" value="C:extracellular matrix"/>
    <property type="evidence" value="ECO:0007669"/>
    <property type="project" value="TreeGrafter"/>
</dbReference>
<dbReference type="Pfam" id="PF08742">
    <property type="entry name" value="C8"/>
    <property type="match status" value="4"/>
</dbReference>
<dbReference type="InterPro" id="IPR014853">
    <property type="entry name" value="VWF/SSPO/ZAN-like_Cys-rich_dom"/>
</dbReference>
<evidence type="ECO:0000313" key="5">
    <source>
        <dbReference type="Proteomes" id="UP000007875"/>
    </source>
</evidence>
<dbReference type="CDD" id="cd19941">
    <property type="entry name" value="TIL"/>
    <property type="match status" value="4"/>
</dbReference>
<feature type="domain" description="VWFD" evidence="3">
    <location>
        <begin position="767"/>
        <end position="934"/>
    </location>
</feature>
<sequence>CGAKGDPHYHTFDGTKIDFMGTCNYVLLNTTCPKVEHIFFEVENSDMGRPGIAWFLRGKVQFQGITIDIGRGGAFKVDGMGINLPYENKANGLKIFTKGTTYRITTSFNLEIKYNGRYNIDIYLPCEYQECTEGLCGDLNGDASDDLKGLPGTRVWQPLVDSWGETWVRFDYLVQVAGEKQATCPKVDYDSGECNCNMLTEIDGCFSPCYEKLKPTKFFNDCNFDMCAYGGKQQALPEILASYASQCQLLGVKICDWRTRCNLVCPANSKSTSCVSECENTCTNQNAAVGCVNLSPCVEGCQCDPGFFKSGTECVKLTSCGCQTDGRYYKSGEYFHKTGCTELCECVNQNLYCEPISCSEDEICKVNEKGVLGCQPKQFASCKVWGDGFYSTYDQRPTYDQFNFGGTCQYCLSQTTGLEASNVRWFKVSISHMVVEESGDNPRLVMRSAEVEFGGMVSTSVIFQYDGTTKVETMQFYFIIKIYVLMYISVKILFNKGTVMITVPSSYSGQLDCLCANFNGDASDDITNVDGTITTDINAYGIRHQVGTCDQAAPQPKRDCPQQSNYESNSMCGVISEVQGPLSDCHDHIHPDVFVGNCVAEVCGSNGDSKPIIEAVNEYATECQKTNQLNCNWFQSLSTISITCRENSRYDGCASACPNTCQDPYASDSCAAPAISCVCEFGFVLDGTECILPEECGCTLKDGSYVSLGKKISLMMKITHHCEQECTCEAPNTYVCTDDPCNNGLVCEEGPSGLSECVPGPDCNDKQPCGSEGEFRYLTLDGKNFRFNGSCSYTLVNVFCKNMDRLNVVILRDPHGHPAPYFFARAVVDIMDFRIELRQDNVDGFLVNLPFISRDGEVRIRISGFSVKIVAKNGVTVEYDGTFNFKVTMPASFMGCTNGLAGNYNGLPDDDFSGLSEFNHAETFKLAGSPISCIGADPLNACEADGFKTGTCGCDIMSNPNSLFAECNRIISPTSYIGDCKFDACVHEGSSYAIEANIATYAKACAELGYIINWRQECDNKCPLNSTYNPCTNGCPNTCTDPNKTAKCPEFPCIEGCQCNGNMVLSGTECVPPEECGCVMNRRYYKADEIFYNDDCSELCSCVNGEAACNASECEVGQFCAKDLNGVLGCQPQEIGICGPAENGNFKNFDGEDKIIFPEDCTYTLSNTNAYYKFDDRWFDVKVEVVGTATNQITVNAAQVLFKGGMTYIDLGPGVNGSYLTSYDDGDISVNISNNVIFLETSYDLVIVYDGSFIDVTVRNSYQGKLGGICGNFNGRTTDDYLKPDGDITDNISEFVTFHKVGLCGGGLGIPQNDCPSGAAQNSLGGMCSAISDAEGPFSECHDHADHTEYLFTCLSAACSTQATPMVVEMSMESYAEECKRVGQTVCTWREDTSLQVDCPENSKSFQCVSGCPNTCRNPNAEEGCEKPKTDRCVCNMGYLMNDQGECVEESECGC</sequence>
<accession>H2YSU5</accession>
<dbReference type="Pfam" id="PF01826">
    <property type="entry name" value="TIL"/>
    <property type="match status" value="3"/>
</dbReference>
<keyword evidence="1" id="KW-1015">Disulfide bond</keyword>
<dbReference type="Ensembl" id="ENSCSAVT00000008514.1">
    <property type="protein sequence ID" value="ENSCSAVP00000008405.1"/>
    <property type="gene ID" value="ENSCSAVG00000004993.1"/>
</dbReference>
<dbReference type="Pfam" id="PF12714">
    <property type="entry name" value="TILa"/>
    <property type="match status" value="2"/>
</dbReference>
<keyword evidence="2" id="KW-0325">Glycoprotein</keyword>
<evidence type="ECO:0000259" key="3">
    <source>
        <dbReference type="PROSITE" id="PS51233"/>
    </source>
</evidence>
<dbReference type="GeneTree" id="ENSGT00950000183155"/>
<feature type="domain" description="VWFD" evidence="3">
    <location>
        <begin position="1136"/>
        <end position="1316"/>
    </location>
</feature>
<proteinExistence type="predicted"/>
<dbReference type="InterPro" id="IPR025615">
    <property type="entry name" value="TILa_dom"/>
</dbReference>
<dbReference type="InterPro" id="IPR002919">
    <property type="entry name" value="TIL_dom"/>
</dbReference>
<organism evidence="4 5">
    <name type="scientific">Ciona savignyi</name>
    <name type="common">Pacific transparent sea squirt</name>
    <dbReference type="NCBI Taxonomy" id="51511"/>
    <lineage>
        <taxon>Eukaryota</taxon>
        <taxon>Metazoa</taxon>
        <taxon>Chordata</taxon>
        <taxon>Tunicata</taxon>
        <taxon>Ascidiacea</taxon>
        <taxon>Phlebobranchia</taxon>
        <taxon>Cionidae</taxon>
        <taxon>Ciona</taxon>
    </lineage>
</organism>
<dbReference type="SMART" id="SM00832">
    <property type="entry name" value="C8"/>
    <property type="match status" value="4"/>
</dbReference>
<evidence type="ECO:0000256" key="1">
    <source>
        <dbReference type="ARBA" id="ARBA00023157"/>
    </source>
</evidence>
<dbReference type="Gene3D" id="2.10.25.10">
    <property type="entry name" value="Laminin"/>
    <property type="match status" value="4"/>
</dbReference>
<reference evidence="4" key="2">
    <citation type="submission" date="2025-08" db="UniProtKB">
        <authorList>
            <consortium name="Ensembl"/>
        </authorList>
    </citation>
    <scope>IDENTIFICATION</scope>
</reference>
<dbReference type="Proteomes" id="UP000007875">
    <property type="component" value="Unassembled WGS sequence"/>
</dbReference>
<protein>
    <recommendedName>
        <fullName evidence="3">VWFD domain-containing protein</fullName>
    </recommendedName>
</protein>
<feature type="domain" description="VWFD" evidence="3">
    <location>
        <begin position="1"/>
        <end position="185"/>
    </location>
</feature>
<dbReference type="FunFam" id="2.10.25.10:FF:000055">
    <property type="entry name" value="alpha-tectorin isoform X1"/>
    <property type="match status" value="1"/>
</dbReference>
<dbReference type="InterPro" id="IPR036084">
    <property type="entry name" value="Ser_inhib-like_sf"/>
</dbReference>
<dbReference type="GO" id="GO:0005615">
    <property type="term" value="C:extracellular space"/>
    <property type="evidence" value="ECO:0007669"/>
    <property type="project" value="TreeGrafter"/>
</dbReference>
<reference evidence="5" key="1">
    <citation type="submission" date="2003-08" db="EMBL/GenBank/DDBJ databases">
        <authorList>
            <person name="Birren B."/>
            <person name="Nusbaum C."/>
            <person name="Abebe A."/>
            <person name="Abouelleil A."/>
            <person name="Adekoya E."/>
            <person name="Ait-zahra M."/>
            <person name="Allen N."/>
            <person name="Allen T."/>
            <person name="An P."/>
            <person name="Anderson M."/>
            <person name="Anderson S."/>
            <person name="Arachchi H."/>
            <person name="Armbruster J."/>
            <person name="Bachantsang P."/>
            <person name="Baldwin J."/>
            <person name="Barry A."/>
            <person name="Bayul T."/>
            <person name="Blitshsteyn B."/>
            <person name="Bloom T."/>
            <person name="Blye J."/>
            <person name="Boguslavskiy L."/>
            <person name="Borowsky M."/>
            <person name="Boukhgalter B."/>
            <person name="Brunache A."/>
            <person name="Butler J."/>
            <person name="Calixte N."/>
            <person name="Calvo S."/>
            <person name="Camarata J."/>
            <person name="Campo K."/>
            <person name="Chang J."/>
            <person name="Cheshatsang Y."/>
            <person name="Citroen M."/>
            <person name="Collymore A."/>
            <person name="Considine T."/>
            <person name="Cook A."/>
            <person name="Cooke P."/>
            <person name="Corum B."/>
            <person name="Cuomo C."/>
            <person name="David R."/>
            <person name="Dawoe T."/>
            <person name="Degray S."/>
            <person name="Dodge S."/>
            <person name="Dooley K."/>
            <person name="Dorje P."/>
            <person name="Dorjee K."/>
            <person name="Dorris L."/>
            <person name="Duffey N."/>
            <person name="Dupes A."/>
            <person name="Elkins T."/>
            <person name="Engels R."/>
            <person name="Erickson J."/>
            <person name="Farina A."/>
            <person name="Faro S."/>
            <person name="Ferreira P."/>
            <person name="Fischer H."/>
            <person name="Fitzgerald M."/>
            <person name="Foley K."/>
            <person name="Gage D."/>
            <person name="Galagan J."/>
            <person name="Gearin G."/>
            <person name="Gnerre S."/>
            <person name="Gnirke A."/>
            <person name="Goyette A."/>
            <person name="Graham J."/>
            <person name="Grandbois E."/>
            <person name="Gyaltsen K."/>
            <person name="Hafez N."/>
            <person name="Hagopian D."/>
            <person name="Hagos B."/>
            <person name="Hall J."/>
            <person name="Hatcher B."/>
            <person name="Heller A."/>
            <person name="Higgins H."/>
            <person name="Honan T."/>
            <person name="Horn A."/>
            <person name="Houde N."/>
            <person name="Hughes L."/>
            <person name="Hulme W."/>
            <person name="Husby E."/>
            <person name="Iliev I."/>
            <person name="Jaffe D."/>
            <person name="Jones C."/>
            <person name="Kamal M."/>
            <person name="Kamat A."/>
            <person name="Kamvysselis M."/>
            <person name="Karlsson E."/>
            <person name="Kells C."/>
            <person name="Kieu A."/>
            <person name="Kisner P."/>
            <person name="Kodira C."/>
            <person name="Kulbokas E."/>
            <person name="Labutti K."/>
            <person name="Lama D."/>
            <person name="Landers T."/>
            <person name="Leger J."/>
            <person name="Levine S."/>
            <person name="Lewis D."/>
            <person name="Lewis T."/>
            <person name="Lindblad-toh K."/>
            <person name="Liu X."/>
            <person name="Lokyitsang T."/>
            <person name="Lokyitsang Y."/>
            <person name="Lucien O."/>
            <person name="Lui A."/>
            <person name="Ma L.J."/>
            <person name="Mabbitt R."/>
            <person name="Macdonald J."/>
            <person name="Maclean C."/>
            <person name="Major J."/>
            <person name="Manning J."/>
            <person name="Marabella R."/>
            <person name="Maru K."/>
            <person name="Matthews C."/>
            <person name="Mauceli E."/>
            <person name="Mccarthy M."/>
            <person name="Mcdonough S."/>
            <person name="Mcghee T."/>
            <person name="Meldrim J."/>
            <person name="Meneus L."/>
            <person name="Mesirov J."/>
            <person name="Mihalev A."/>
            <person name="Mihova T."/>
            <person name="Mikkelsen T."/>
            <person name="Mlenga V."/>
            <person name="Moru K."/>
            <person name="Mozes J."/>
            <person name="Mulrain L."/>
            <person name="Munson G."/>
            <person name="Naylor J."/>
            <person name="Newes C."/>
            <person name="Nguyen C."/>
            <person name="Nguyen N."/>
            <person name="Nguyen T."/>
            <person name="Nicol R."/>
            <person name="Nielsen C."/>
            <person name="Nizzari M."/>
            <person name="Norbu C."/>
            <person name="Norbu N."/>
            <person name="O'donnell P."/>
            <person name="Okoawo O."/>
            <person name="O'leary S."/>
            <person name="Omotosho B."/>
            <person name="O'neill K."/>
            <person name="Osman S."/>
            <person name="Parker S."/>
            <person name="Perrin D."/>
            <person name="Phunkhang P."/>
            <person name="Piqani B."/>
            <person name="Purcell S."/>
            <person name="Rachupka T."/>
            <person name="Ramasamy U."/>
            <person name="Rameau R."/>
            <person name="Ray V."/>
            <person name="Raymond C."/>
            <person name="Retta R."/>
            <person name="Richardson S."/>
            <person name="Rise C."/>
            <person name="Rodriguez J."/>
            <person name="Rogers J."/>
            <person name="Rogov P."/>
            <person name="Rutman M."/>
            <person name="Schupbach R."/>
            <person name="Seaman C."/>
            <person name="Settipalli S."/>
            <person name="Sharpe T."/>
            <person name="Sheridan J."/>
            <person name="Sherpa N."/>
            <person name="Shi J."/>
            <person name="Smirnov S."/>
            <person name="Smith C."/>
            <person name="Sougnez C."/>
            <person name="Spencer B."/>
            <person name="Stalker J."/>
            <person name="Stange-thomann N."/>
            <person name="Stavropoulos S."/>
            <person name="Stetson K."/>
            <person name="Stone C."/>
            <person name="Stone S."/>
            <person name="Stubbs M."/>
            <person name="Talamas J."/>
            <person name="Tchuinga P."/>
            <person name="Tenzing P."/>
            <person name="Tesfaye S."/>
            <person name="Theodore J."/>
            <person name="Thoulutsang Y."/>
            <person name="Topham K."/>
            <person name="Towey S."/>
            <person name="Tsamla T."/>
            <person name="Tsomo N."/>
            <person name="Vallee D."/>
            <person name="Vassiliev H."/>
            <person name="Venkataraman V."/>
            <person name="Vinson J."/>
            <person name="Vo A."/>
            <person name="Wade C."/>
            <person name="Wang S."/>
            <person name="Wangchuk T."/>
            <person name="Wangdi T."/>
            <person name="Whittaker C."/>
            <person name="Wilkinson J."/>
            <person name="Wu Y."/>
            <person name="Wyman D."/>
            <person name="Yadav S."/>
            <person name="Yang S."/>
            <person name="Yang X."/>
            <person name="Yeager S."/>
            <person name="Yee E."/>
            <person name="Young G."/>
            <person name="Zainoun J."/>
            <person name="Zembeck L."/>
            <person name="Zimmer A."/>
            <person name="Zody M."/>
            <person name="Lander E."/>
        </authorList>
    </citation>
    <scope>NUCLEOTIDE SEQUENCE [LARGE SCALE GENOMIC DNA]</scope>
</reference>
<dbReference type="HOGENOM" id="CLU_001167_0_0_1"/>
<reference evidence="4" key="3">
    <citation type="submission" date="2025-09" db="UniProtKB">
        <authorList>
            <consortium name="Ensembl"/>
        </authorList>
    </citation>
    <scope>IDENTIFICATION</scope>
</reference>
<dbReference type="SUPFAM" id="SSF57567">
    <property type="entry name" value="Serine protease inhibitors"/>
    <property type="match status" value="4"/>
</dbReference>
<dbReference type="InterPro" id="IPR001846">
    <property type="entry name" value="VWF_type-D"/>
</dbReference>
<feature type="domain" description="VWFD" evidence="3">
    <location>
        <begin position="380"/>
        <end position="561"/>
    </location>
</feature>
<evidence type="ECO:0000256" key="2">
    <source>
        <dbReference type="ARBA" id="ARBA00023180"/>
    </source>
</evidence>
<dbReference type="Pfam" id="PF00094">
    <property type="entry name" value="VWD"/>
    <property type="match status" value="4"/>
</dbReference>
<dbReference type="PANTHER" id="PTHR11339">
    <property type="entry name" value="EXTRACELLULAR MATRIX GLYCOPROTEIN RELATED"/>
    <property type="match status" value="1"/>
</dbReference>